<dbReference type="Proteomes" id="UP001240589">
    <property type="component" value="Unassembled WGS sequence"/>
</dbReference>
<reference evidence="1" key="1">
    <citation type="submission" date="2023-05" db="EMBL/GenBank/DDBJ databases">
        <title>Genomic Catalog of Human Bladder Bacteria.</title>
        <authorList>
            <person name="Du J."/>
        </authorList>
    </citation>
    <scope>NUCLEOTIDE SEQUENCE</scope>
    <source>
        <strain evidence="1">UMB7974B</strain>
    </source>
</reference>
<gene>
    <name evidence="1" type="ORF">QP792_00025</name>
</gene>
<dbReference type="RefSeq" id="WP_168160647.1">
    <property type="nucleotide sequence ID" value="NZ_JASOLC010000003.1"/>
</dbReference>
<organism evidence="1 2">
    <name type="scientific">Neisseria mucosa</name>
    <dbReference type="NCBI Taxonomy" id="488"/>
    <lineage>
        <taxon>Bacteria</taxon>
        <taxon>Pseudomonadati</taxon>
        <taxon>Pseudomonadota</taxon>
        <taxon>Betaproteobacteria</taxon>
        <taxon>Neisseriales</taxon>
        <taxon>Neisseriaceae</taxon>
        <taxon>Neisseria</taxon>
    </lineage>
</organism>
<dbReference type="AlphaFoldDB" id="A0AAW6ZFD7"/>
<comment type="caution">
    <text evidence="1">The sequence shown here is derived from an EMBL/GenBank/DDBJ whole genome shotgun (WGS) entry which is preliminary data.</text>
</comment>
<evidence type="ECO:0000313" key="1">
    <source>
        <dbReference type="EMBL" id="MDK8360623.1"/>
    </source>
</evidence>
<dbReference type="EMBL" id="JASPBL010000001">
    <property type="protein sequence ID" value="MDK8360623.1"/>
    <property type="molecule type" value="Genomic_DNA"/>
</dbReference>
<name>A0AAW6ZFD7_NEIMU</name>
<proteinExistence type="predicted"/>
<sequence length="46" mass="4647">MEISISDDLGEGLGGSSETLIRQGAKMRGCAAAAATANHAVCVWVV</sequence>
<accession>A0AAW6ZFD7</accession>
<protein>
    <submittedName>
        <fullName evidence="1">Uncharacterized protein</fullName>
    </submittedName>
</protein>
<evidence type="ECO:0000313" key="2">
    <source>
        <dbReference type="Proteomes" id="UP001240589"/>
    </source>
</evidence>